<dbReference type="GO" id="GO:0005385">
    <property type="term" value="F:zinc ion transmembrane transporter activity"/>
    <property type="evidence" value="ECO:0007669"/>
    <property type="project" value="InterPro"/>
</dbReference>
<evidence type="ECO:0000256" key="5">
    <source>
        <dbReference type="ARBA" id="ARBA00023065"/>
    </source>
</evidence>
<dbReference type="GO" id="GO:0016020">
    <property type="term" value="C:membrane"/>
    <property type="evidence" value="ECO:0007669"/>
    <property type="project" value="UniProtKB-SubCell"/>
</dbReference>
<evidence type="ECO:0000256" key="3">
    <source>
        <dbReference type="ARBA" id="ARBA00022692"/>
    </source>
</evidence>
<evidence type="ECO:0000259" key="8">
    <source>
        <dbReference type="Pfam" id="PF01545"/>
    </source>
</evidence>
<evidence type="ECO:0000313" key="10">
    <source>
        <dbReference type="Proteomes" id="UP000325255"/>
    </source>
</evidence>
<dbReference type="InterPro" id="IPR027469">
    <property type="entry name" value="Cation_efflux_TMD_sf"/>
</dbReference>
<dbReference type="EMBL" id="VWPK01000009">
    <property type="protein sequence ID" value="KAA5612921.1"/>
    <property type="molecule type" value="Genomic_DNA"/>
</dbReference>
<keyword evidence="3 7" id="KW-0812">Transmembrane</keyword>
<evidence type="ECO:0000256" key="6">
    <source>
        <dbReference type="ARBA" id="ARBA00023136"/>
    </source>
</evidence>
<feature type="transmembrane region" description="Helical" evidence="7">
    <location>
        <begin position="58"/>
        <end position="77"/>
    </location>
</feature>
<dbReference type="InterPro" id="IPR002524">
    <property type="entry name" value="Cation_efflux"/>
</dbReference>
<dbReference type="GO" id="GO:0006882">
    <property type="term" value="P:intracellular zinc ion homeostasis"/>
    <property type="evidence" value="ECO:0007669"/>
    <property type="project" value="InterPro"/>
</dbReference>
<evidence type="ECO:0000256" key="1">
    <source>
        <dbReference type="ARBA" id="ARBA00004141"/>
    </source>
</evidence>
<feature type="transmembrane region" description="Helical" evidence="7">
    <location>
        <begin position="93"/>
        <end position="112"/>
    </location>
</feature>
<protein>
    <submittedName>
        <fullName evidence="9">CDF family Co(II)/Ni(II) efflux transporter DmeF</fullName>
    </submittedName>
</protein>
<dbReference type="InterPro" id="IPR058533">
    <property type="entry name" value="Cation_efflux_TM"/>
</dbReference>
<feature type="transmembrane region" description="Helical" evidence="7">
    <location>
        <begin position="132"/>
        <end position="150"/>
    </location>
</feature>
<keyword evidence="5" id="KW-0406">Ion transport</keyword>
<dbReference type="OrthoDB" id="271709at2"/>
<feature type="domain" description="Cation efflux protein transmembrane" evidence="8">
    <location>
        <begin position="28"/>
        <end position="346"/>
    </location>
</feature>
<comment type="caution">
    <text evidence="9">The sequence shown here is derived from an EMBL/GenBank/DDBJ whole genome shotgun (WGS) entry which is preliminary data.</text>
</comment>
<feature type="transmembrane region" description="Helical" evidence="7">
    <location>
        <begin position="28"/>
        <end position="52"/>
    </location>
</feature>
<organism evidence="9 10">
    <name type="scientific">Rhodovastum atsumiense</name>
    <dbReference type="NCBI Taxonomy" id="504468"/>
    <lineage>
        <taxon>Bacteria</taxon>
        <taxon>Pseudomonadati</taxon>
        <taxon>Pseudomonadota</taxon>
        <taxon>Alphaproteobacteria</taxon>
        <taxon>Acetobacterales</taxon>
        <taxon>Acetobacteraceae</taxon>
        <taxon>Rhodovastum</taxon>
    </lineage>
</organism>
<feature type="transmembrane region" description="Helical" evidence="7">
    <location>
        <begin position="315"/>
        <end position="338"/>
    </location>
</feature>
<gene>
    <name evidence="9" type="primary">dmeF</name>
    <name evidence="9" type="ORF">F1189_07750</name>
</gene>
<reference evidence="9 10" key="1">
    <citation type="submission" date="2019-09" db="EMBL/GenBank/DDBJ databases">
        <title>Genome sequence of Rhodovastum atsumiense, a diverse member of the Acetobacteraceae family of non-sulfur purple photosynthetic bacteria.</title>
        <authorList>
            <person name="Meyer T."/>
            <person name="Kyndt J."/>
        </authorList>
    </citation>
    <scope>NUCLEOTIDE SEQUENCE [LARGE SCALE GENOMIC DNA]</scope>
    <source>
        <strain evidence="9 10">DSM 21279</strain>
    </source>
</reference>
<dbReference type="SUPFAM" id="SSF161111">
    <property type="entry name" value="Cation efflux protein transmembrane domain-like"/>
    <property type="match status" value="1"/>
</dbReference>
<comment type="subcellular location">
    <subcellularLocation>
        <location evidence="1">Membrane</location>
        <topology evidence="1">Multi-pass membrane protein</topology>
    </subcellularLocation>
</comment>
<evidence type="ECO:0000256" key="4">
    <source>
        <dbReference type="ARBA" id="ARBA00022989"/>
    </source>
</evidence>
<evidence type="ECO:0000313" key="9">
    <source>
        <dbReference type="EMBL" id="KAA5612921.1"/>
    </source>
</evidence>
<dbReference type="Pfam" id="PF01545">
    <property type="entry name" value="Cation_efflux"/>
    <property type="match status" value="1"/>
</dbReference>
<dbReference type="Gene3D" id="1.20.1510.10">
    <property type="entry name" value="Cation efflux protein transmembrane domain"/>
    <property type="match status" value="2"/>
</dbReference>
<keyword evidence="4 7" id="KW-1133">Transmembrane helix</keyword>
<dbReference type="NCBIfam" id="NF033827">
    <property type="entry name" value="CDF_efflux_DmeF"/>
    <property type="match status" value="1"/>
</dbReference>
<evidence type="ECO:0000256" key="2">
    <source>
        <dbReference type="ARBA" id="ARBA00022448"/>
    </source>
</evidence>
<feature type="transmembrane region" description="Helical" evidence="7">
    <location>
        <begin position="289"/>
        <end position="309"/>
    </location>
</feature>
<dbReference type="InterPro" id="IPR045316">
    <property type="entry name" value="Msc2-like"/>
</dbReference>
<accession>A0A5M6IXD7</accession>
<evidence type="ECO:0000256" key="7">
    <source>
        <dbReference type="SAM" id="Phobius"/>
    </source>
</evidence>
<dbReference type="AlphaFoldDB" id="A0A5M6IXD7"/>
<sequence length="427" mass="45941">MNGQETASFVHTHHFLGTGHARAERRTWAVIALCSGMMVAEIVGGMVFGSIALEADGWHMATHAGALLLAALAYRYARRWDGDARFSFGTGKFGDLAGFASAIVLAMIAAFIGYESVLRAIAPVAIDFDEALAIAVLGLLVNVASVWLLGGHGHDHPHGHHHGHAHSHGHADEDEHRLALAQGAARLGIHEDGISARFRLCLENAPRPVSVAITTERPDGGRQSFPLVDRGAYLESTGDIPEPHEFIARVRIEADGRTSEHNIVFAEHDHAAHEHTHAASHRDNNLRAAIVHVLADAAVSVLVIIGLLLGRTLGWIWLDPMMGVVGATVIAIWSWGLLRDAGAVLLDMTPDHETAARIRKAIEASGDRVTDLHLWRLGPGHLGAILSVATQHPREPGFYRERLGGFPALSHVTVEVNRIAAPLRDAA</sequence>
<keyword evidence="6 7" id="KW-0472">Membrane</keyword>
<dbReference type="PANTHER" id="PTHR45755:SF4">
    <property type="entry name" value="ZINC TRANSPORTER 7"/>
    <property type="match status" value="1"/>
</dbReference>
<dbReference type="PANTHER" id="PTHR45755">
    <property type="match status" value="1"/>
</dbReference>
<keyword evidence="10" id="KW-1185">Reference proteome</keyword>
<dbReference type="NCBIfam" id="TIGR01297">
    <property type="entry name" value="CDF"/>
    <property type="match status" value="1"/>
</dbReference>
<keyword evidence="2" id="KW-0813">Transport</keyword>
<proteinExistence type="predicted"/>
<dbReference type="RefSeq" id="WP_150040149.1">
    <property type="nucleotide sequence ID" value="NZ_OW485601.1"/>
</dbReference>
<dbReference type="Proteomes" id="UP000325255">
    <property type="component" value="Unassembled WGS sequence"/>
</dbReference>
<name>A0A5M6IXD7_9PROT</name>